<gene>
    <name evidence="2" type="ORF">DVJ83_16655</name>
</gene>
<dbReference type="KEGG" id="dwu:DVJ83_16655"/>
<dbReference type="InterPro" id="IPR035985">
    <property type="entry name" value="Ubiquitin-activating_enz"/>
</dbReference>
<dbReference type="CDD" id="cd01483">
    <property type="entry name" value="E1_enzyme_family"/>
    <property type="match status" value="1"/>
</dbReference>
<geneLocation type="plasmid" evidence="3">
    <name>pdrdi</name>
</geneLocation>
<evidence type="ECO:0000259" key="1">
    <source>
        <dbReference type="Pfam" id="PF00899"/>
    </source>
</evidence>
<protein>
    <submittedName>
        <fullName evidence="2">PRTRC system ThiF family protein</fullName>
    </submittedName>
</protein>
<feature type="domain" description="THIF-type NAD/FAD binding fold" evidence="1">
    <location>
        <begin position="12"/>
        <end position="151"/>
    </location>
</feature>
<proteinExistence type="predicted"/>
<dbReference type="InterPro" id="IPR022500">
    <property type="entry name" value="PRTRC_ThiF"/>
</dbReference>
<evidence type="ECO:0000313" key="3">
    <source>
        <dbReference type="Proteomes" id="UP000253744"/>
    </source>
</evidence>
<dbReference type="InterPro" id="IPR000594">
    <property type="entry name" value="ThiF_NAD_FAD-bd"/>
</dbReference>
<dbReference type="SUPFAM" id="SSF69572">
    <property type="entry name" value="Activating enzymes of the ubiquitin-like proteins"/>
    <property type="match status" value="1"/>
</dbReference>
<dbReference type="NCBIfam" id="TIGR03736">
    <property type="entry name" value="PRTRC_ThiF"/>
    <property type="match status" value="1"/>
</dbReference>
<keyword evidence="2" id="KW-0614">Plasmid</keyword>
<dbReference type="Proteomes" id="UP000253744">
    <property type="component" value="Plasmid pDrdI"/>
</dbReference>
<dbReference type="Gene3D" id="3.40.50.720">
    <property type="entry name" value="NAD(P)-binding Rossmann-like Domain"/>
    <property type="match status" value="1"/>
</dbReference>
<evidence type="ECO:0000313" key="2">
    <source>
        <dbReference type="EMBL" id="AXH00769.1"/>
    </source>
</evidence>
<sequence length="254" mass="27508">MHAVTFSAFDPVRVTLIGIGGTGSFLLTHLLRIDQGVRALGGAGLHVQAFDPDAVSQTNLTRQNFAPSDIGRNKAVVLVERCNLYAGLSWDAHPRRVQPKDFQGQHLVISCVDSGQSRREIHEAMTQATRPPQYWLDCGNEARTGQVVLGQPGLKKGLPTIIEIDPRAMEGEDDDSPSCSAVEALTRQHPFINPEVALRAAQIIGEMLYHGVVSAPAVYVNMQGNLRAVAQECPASEQKTEIKALLPYPQAANA</sequence>
<name>A0A345IM46_9DEIO</name>
<dbReference type="EMBL" id="CP031163">
    <property type="protein sequence ID" value="AXH00769.1"/>
    <property type="molecule type" value="Genomic_DNA"/>
</dbReference>
<accession>A0A345IM46</accession>
<dbReference type="AlphaFoldDB" id="A0A345IM46"/>
<dbReference type="Pfam" id="PF00899">
    <property type="entry name" value="ThiF"/>
    <property type="match status" value="1"/>
</dbReference>
<organism evidence="2 3">
    <name type="scientific">Deinococcus wulumuqiensis</name>
    <dbReference type="NCBI Taxonomy" id="980427"/>
    <lineage>
        <taxon>Bacteria</taxon>
        <taxon>Thermotogati</taxon>
        <taxon>Deinococcota</taxon>
        <taxon>Deinococci</taxon>
        <taxon>Deinococcales</taxon>
        <taxon>Deinococcaceae</taxon>
        <taxon>Deinococcus</taxon>
    </lineage>
</organism>
<dbReference type="GO" id="GO:0008641">
    <property type="term" value="F:ubiquitin-like modifier activating enzyme activity"/>
    <property type="evidence" value="ECO:0007669"/>
    <property type="project" value="InterPro"/>
</dbReference>
<reference evidence="2 3" key="1">
    <citation type="submission" date="2018-07" db="EMBL/GenBank/DDBJ databases">
        <title>Complete Genome and Methylome Analysis of Deinococcus wulumuqiensis NEB 479.</title>
        <authorList>
            <person name="Fomenkov A."/>
            <person name="Luyten Y."/>
            <person name="Vincze T."/>
            <person name="Anton B.P."/>
            <person name="Clark T."/>
            <person name="Roberts R.J."/>
            <person name="Morgan R.D."/>
        </authorList>
    </citation>
    <scope>NUCLEOTIDE SEQUENCE [LARGE SCALE GENOMIC DNA]</scope>
    <source>
        <strain evidence="2 3">NEB 479</strain>
        <plasmid evidence="3">Plasmid pdrdi</plasmid>
    </source>
</reference>